<dbReference type="SMART" id="SM00986">
    <property type="entry name" value="UDG"/>
    <property type="match status" value="1"/>
</dbReference>
<reference evidence="12" key="1">
    <citation type="submission" date="2020-07" db="EMBL/GenBank/DDBJ databases">
        <authorList>
            <person name="Tarantini F.S."/>
            <person name="Hong K.W."/>
            <person name="Chan K.G."/>
        </authorList>
    </citation>
    <scope>NUCLEOTIDE SEQUENCE</scope>
    <source>
        <strain evidence="12">32-07</strain>
    </source>
</reference>
<organism evidence="12 13">
    <name type="scientific">Actinomadura graeca</name>
    <dbReference type="NCBI Taxonomy" id="2750812"/>
    <lineage>
        <taxon>Bacteria</taxon>
        <taxon>Bacillati</taxon>
        <taxon>Actinomycetota</taxon>
        <taxon>Actinomycetes</taxon>
        <taxon>Streptosporangiales</taxon>
        <taxon>Thermomonosporaceae</taxon>
        <taxon>Actinomadura</taxon>
    </lineage>
</organism>
<dbReference type="Proteomes" id="UP001049518">
    <property type="component" value="Chromosome"/>
</dbReference>
<keyword evidence="9" id="KW-0234">DNA repair</keyword>
<evidence type="ECO:0000256" key="3">
    <source>
        <dbReference type="ARBA" id="ARBA00022485"/>
    </source>
</evidence>
<evidence type="ECO:0000256" key="7">
    <source>
        <dbReference type="ARBA" id="ARBA00023004"/>
    </source>
</evidence>
<keyword evidence="6" id="KW-0378">Hydrolase</keyword>
<accession>A0ABX8R109</accession>
<feature type="domain" description="Uracil-DNA glycosylase-like" evidence="11">
    <location>
        <begin position="47"/>
        <end position="245"/>
    </location>
</feature>
<keyword evidence="3" id="KW-0004">4Fe-4S</keyword>
<dbReference type="PANTHER" id="PTHR33693">
    <property type="entry name" value="TYPE-5 URACIL-DNA GLYCOSYLASE"/>
    <property type="match status" value="1"/>
</dbReference>
<dbReference type="NCBIfam" id="TIGR00758">
    <property type="entry name" value="UDG_fam4"/>
    <property type="match status" value="1"/>
</dbReference>
<feature type="region of interest" description="Disordered" evidence="10">
    <location>
        <begin position="192"/>
        <end position="211"/>
    </location>
</feature>
<dbReference type="InterPro" id="IPR051536">
    <property type="entry name" value="UDG_Type-4/5"/>
</dbReference>
<keyword evidence="13" id="KW-1185">Reference proteome</keyword>
<evidence type="ECO:0000313" key="13">
    <source>
        <dbReference type="Proteomes" id="UP001049518"/>
    </source>
</evidence>
<evidence type="ECO:0000313" key="12">
    <source>
        <dbReference type="EMBL" id="QXJ24124.1"/>
    </source>
</evidence>
<evidence type="ECO:0000256" key="5">
    <source>
        <dbReference type="ARBA" id="ARBA00022763"/>
    </source>
</evidence>
<evidence type="ECO:0000256" key="1">
    <source>
        <dbReference type="ARBA" id="ARBA00006521"/>
    </source>
</evidence>
<comment type="similarity">
    <text evidence="1">Belongs to the uracil-DNA glycosylase (UDG) superfamily. Type 4 (UDGa) family.</text>
</comment>
<keyword evidence="7" id="KW-0408">Iron</keyword>
<name>A0ABX8R109_9ACTN</name>
<dbReference type="CDD" id="cd10030">
    <property type="entry name" value="UDG-F4_TTUDGA_SPO1dp_like"/>
    <property type="match status" value="1"/>
</dbReference>
<keyword evidence="5" id="KW-0227">DNA damage</keyword>
<sequence length="251" mass="26748">MTAKSSQDARFFLPADAEDRSNLSTLRHAAAGCRGCDLYRNATQTVFGEGSPGARVVLVGEQPGDQEDRQGAPFVGPAGRLLDRALEEAGIERGEAYVTNAVKHFKFKRQEGGGKRRIHETPNAGEMRACRPWLLAELRILEPEVVVVLGATAGKALLGSSFRVTKQRGRLLPLPHLDALGTPAAAREIDNALDGGQDDGGAGDSADEGGRDESRARLLATIHPSAVLRAEDRDAMYAGLVDDLTTVARAL</sequence>
<evidence type="ECO:0000259" key="11">
    <source>
        <dbReference type="SMART" id="SM00986"/>
    </source>
</evidence>
<dbReference type="InterPro" id="IPR005273">
    <property type="entry name" value="Ura-DNA_glyco_family4"/>
</dbReference>
<evidence type="ECO:0000256" key="6">
    <source>
        <dbReference type="ARBA" id="ARBA00022801"/>
    </source>
</evidence>
<dbReference type="RefSeq" id="WP_231329819.1">
    <property type="nucleotide sequence ID" value="NZ_CP059572.1"/>
</dbReference>
<dbReference type="InterPro" id="IPR005122">
    <property type="entry name" value="Uracil-DNA_glycosylase-like"/>
</dbReference>
<dbReference type="Pfam" id="PF03167">
    <property type="entry name" value="UDG"/>
    <property type="match status" value="1"/>
</dbReference>
<dbReference type="InterPro" id="IPR036895">
    <property type="entry name" value="Uracil-DNA_glycosylase-like_sf"/>
</dbReference>
<proteinExistence type="inferred from homology"/>
<keyword evidence="4" id="KW-0479">Metal-binding</keyword>
<evidence type="ECO:0000256" key="2">
    <source>
        <dbReference type="ARBA" id="ARBA00019403"/>
    </source>
</evidence>
<dbReference type="Gene3D" id="3.40.470.10">
    <property type="entry name" value="Uracil-DNA glycosylase-like domain"/>
    <property type="match status" value="1"/>
</dbReference>
<keyword evidence="8" id="KW-0411">Iron-sulfur</keyword>
<dbReference type="EMBL" id="CP059572">
    <property type="protein sequence ID" value="QXJ24124.1"/>
    <property type="molecule type" value="Genomic_DNA"/>
</dbReference>
<evidence type="ECO:0000256" key="10">
    <source>
        <dbReference type="SAM" id="MobiDB-lite"/>
    </source>
</evidence>
<dbReference type="NCBIfam" id="TIGR03914">
    <property type="entry name" value="UDG_fam_dom"/>
    <property type="match status" value="1"/>
</dbReference>
<evidence type="ECO:0000256" key="4">
    <source>
        <dbReference type="ARBA" id="ARBA00022723"/>
    </source>
</evidence>
<dbReference type="PANTHER" id="PTHR33693:SF9">
    <property type="entry name" value="TYPE-4 URACIL-DNA GLYCOSYLASE"/>
    <property type="match status" value="1"/>
</dbReference>
<gene>
    <name evidence="12" type="ORF">AGRA3207_005383</name>
</gene>
<dbReference type="SUPFAM" id="SSF52141">
    <property type="entry name" value="Uracil-DNA glycosylase-like"/>
    <property type="match status" value="1"/>
</dbReference>
<dbReference type="SMART" id="SM00987">
    <property type="entry name" value="UreE_C"/>
    <property type="match status" value="1"/>
</dbReference>
<evidence type="ECO:0000256" key="9">
    <source>
        <dbReference type="ARBA" id="ARBA00023204"/>
    </source>
</evidence>
<protein>
    <recommendedName>
        <fullName evidence="2">Type-4 uracil-DNA glycosylase</fullName>
    </recommendedName>
</protein>
<evidence type="ECO:0000256" key="8">
    <source>
        <dbReference type="ARBA" id="ARBA00023014"/>
    </source>
</evidence>